<evidence type="ECO:0000256" key="5">
    <source>
        <dbReference type="ARBA" id="ARBA00023136"/>
    </source>
</evidence>
<evidence type="ECO:0000256" key="2">
    <source>
        <dbReference type="ARBA" id="ARBA00008882"/>
    </source>
</evidence>
<reference evidence="7" key="1">
    <citation type="submission" date="2014-03" db="EMBL/GenBank/DDBJ databases">
        <title>Metagenomic reconstruction of the complete chloroplast and mitochondrial genomes of a novel unicellular red alga from the Cyanidiaceae family.</title>
        <authorList>
            <person name="Servin-Garciduenas L.E."/>
            <person name="Martinez-Romero E."/>
        </authorList>
    </citation>
    <scope>NUCLEOTIDE SEQUENCE</scope>
    <source>
        <strain evidence="7">MX-AZ01</strain>
    </source>
</reference>
<accession>A0A060A8U5</accession>
<gene>
    <name evidence="7" type="primary">tatC</name>
</gene>
<name>A0A060A8U5_9RHOD</name>
<evidence type="ECO:0000256" key="6">
    <source>
        <dbReference type="SAM" id="Phobius"/>
    </source>
</evidence>
<dbReference type="GO" id="GO:0009977">
    <property type="term" value="F:proton motive force dependent protein transmembrane transporter activity"/>
    <property type="evidence" value="ECO:0007669"/>
    <property type="project" value="TreeGrafter"/>
</dbReference>
<keyword evidence="4 6" id="KW-1133">Transmembrane helix</keyword>
<dbReference type="GO" id="GO:0043953">
    <property type="term" value="P:protein transport by the Tat complex"/>
    <property type="evidence" value="ECO:0007669"/>
    <property type="project" value="TreeGrafter"/>
</dbReference>
<keyword evidence="7" id="KW-0150">Chloroplast</keyword>
<protein>
    <submittedName>
        <fullName evidence="7">Sec-independent translocase component C</fullName>
    </submittedName>
</protein>
<dbReference type="NCBIfam" id="TIGR00945">
    <property type="entry name" value="tatC"/>
    <property type="match status" value="1"/>
</dbReference>
<feature type="transmembrane region" description="Helical" evidence="6">
    <location>
        <begin position="101"/>
        <end position="125"/>
    </location>
</feature>
<organism evidence="7">
    <name type="scientific">Cyanidiaceae sp. MX-AZ01</name>
    <dbReference type="NCBI Taxonomy" id="1503164"/>
    <lineage>
        <taxon>Eukaryota</taxon>
        <taxon>Rhodophyta</taxon>
        <taxon>Bangiophyceae</taxon>
        <taxon>Cyanidiales</taxon>
        <taxon>Cyanidiaceae</taxon>
    </lineage>
</organism>
<feature type="transmembrane region" description="Helical" evidence="6">
    <location>
        <begin position="205"/>
        <end position="228"/>
    </location>
</feature>
<dbReference type="PANTHER" id="PTHR30371">
    <property type="entry name" value="SEC-INDEPENDENT PROTEIN TRANSLOCASE PROTEIN TATC"/>
    <property type="match status" value="1"/>
</dbReference>
<keyword evidence="3 6" id="KW-0812">Transmembrane</keyword>
<dbReference type="AlphaFoldDB" id="A0A060A8U5"/>
<evidence type="ECO:0000313" key="7">
    <source>
        <dbReference type="EMBL" id="AIA61195.1"/>
    </source>
</evidence>
<dbReference type="PANTHER" id="PTHR30371:SF0">
    <property type="entry name" value="SEC-INDEPENDENT PROTEIN TRANSLOCASE PROTEIN TATC, CHLOROPLASTIC-RELATED"/>
    <property type="match status" value="1"/>
</dbReference>
<dbReference type="Pfam" id="PF00902">
    <property type="entry name" value="TatC"/>
    <property type="match status" value="1"/>
</dbReference>
<dbReference type="InterPro" id="IPR002033">
    <property type="entry name" value="TatC"/>
</dbReference>
<dbReference type="GO" id="GO:0033281">
    <property type="term" value="C:TAT protein transport complex"/>
    <property type="evidence" value="ECO:0007669"/>
    <property type="project" value="TreeGrafter"/>
</dbReference>
<dbReference type="GO" id="GO:0065002">
    <property type="term" value="P:intracellular protein transmembrane transport"/>
    <property type="evidence" value="ECO:0007669"/>
    <property type="project" value="TreeGrafter"/>
</dbReference>
<evidence type="ECO:0000256" key="1">
    <source>
        <dbReference type="ARBA" id="ARBA00004141"/>
    </source>
</evidence>
<comment type="similarity">
    <text evidence="2">Belongs to the TatC family.</text>
</comment>
<geneLocation type="chloroplast" evidence="7"/>
<keyword evidence="5 6" id="KW-0472">Membrane</keyword>
<proteinExistence type="inferred from homology"/>
<dbReference type="PRINTS" id="PR01840">
    <property type="entry name" value="TATCFAMILY"/>
</dbReference>
<sequence length="230" mass="25999">MKMPLSQHLEELRYRSLLSLTVWLVLSLICFTQAQSILLWLQTPAKEVRFLQLMPGEIIWTSVKVSLDAGLALSSPFIIYQVVRFIWPALTKEESQSFLPLIITCVCLFWLGMLFGYLCLVPTAVEFFIRSSQPAVEAIWSLQAYIDFVWICVIGSALVFQLPLLQLALARFHLINSYQMLTNWKWVVLSAVTVAAVVTPDASGVTQLLVTLVMIMLYLLGVLVLKIFGL</sequence>
<comment type="subcellular location">
    <subcellularLocation>
        <location evidence="1">Membrane</location>
        <topology evidence="1">Multi-pass membrane protein</topology>
    </subcellularLocation>
</comment>
<dbReference type="HAMAP" id="MF_00902">
    <property type="entry name" value="TatC"/>
    <property type="match status" value="1"/>
</dbReference>
<dbReference type="EMBL" id="KJ569775">
    <property type="protein sequence ID" value="AIA61195.1"/>
    <property type="molecule type" value="Genomic_DNA"/>
</dbReference>
<keyword evidence="7" id="KW-0934">Plastid</keyword>
<feature type="transmembrane region" description="Helical" evidence="6">
    <location>
        <begin position="145"/>
        <end position="169"/>
    </location>
</feature>
<evidence type="ECO:0000256" key="4">
    <source>
        <dbReference type="ARBA" id="ARBA00022989"/>
    </source>
</evidence>
<evidence type="ECO:0000256" key="3">
    <source>
        <dbReference type="ARBA" id="ARBA00022692"/>
    </source>
</evidence>